<dbReference type="EMBL" id="JQFK01000166">
    <property type="protein sequence ID" value="KGK36071.1"/>
    <property type="molecule type" value="Genomic_DNA"/>
</dbReference>
<feature type="compositionally biased region" description="Basic and acidic residues" evidence="1">
    <location>
        <begin position="67"/>
        <end position="81"/>
    </location>
</feature>
<evidence type="ECO:0000313" key="3">
    <source>
        <dbReference type="Proteomes" id="UP000029867"/>
    </source>
</evidence>
<evidence type="ECO:0000313" key="2">
    <source>
        <dbReference type="EMBL" id="KGK36071.1"/>
    </source>
</evidence>
<sequence>MKDTLGSPALKTKLSENTLNKATSGFKRFNILQNNNDDGSANRRKSIIMDNEYESSELNVSNTESESSEKEVVEPPRELEE</sequence>
<dbReference type="AlphaFoldDB" id="A0A099NVX6"/>
<feature type="compositionally biased region" description="Low complexity" evidence="1">
    <location>
        <begin position="56"/>
        <end position="65"/>
    </location>
</feature>
<accession>A0A099NVX6</accession>
<dbReference type="VEuPathDB" id="FungiDB:C5L36_0A02310"/>
<protein>
    <submittedName>
        <fullName evidence="2">Uncharacterized protein</fullName>
    </submittedName>
</protein>
<dbReference type="HOGENOM" id="CLU_2580281_0_0_1"/>
<name>A0A099NVX6_PICKU</name>
<gene>
    <name evidence="2" type="ORF">JL09_g4780</name>
</gene>
<evidence type="ECO:0000256" key="1">
    <source>
        <dbReference type="SAM" id="MobiDB-lite"/>
    </source>
</evidence>
<reference evidence="3" key="1">
    <citation type="journal article" date="2014" name="Microb. Cell Fact.">
        <title>Exploiting Issatchenkia orientalis SD108 for succinic acid production.</title>
        <authorList>
            <person name="Xiao H."/>
            <person name="Shao Z."/>
            <person name="Jiang Y."/>
            <person name="Dole S."/>
            <person name="Zhao H."/>
        </authorList>
    </citation>
    <scope>NUCLEOTIDE SEQUENCE [LARGE SCALE GENOMIC DNA]</scope>
    <source>
        <strain evidence="3">SD108</strain>
    </source>
</reference>
<dbReference type="Proteomes" id="UP000029867">
    <property type="component" value="Unassembled WGS sequence"/>
</dbReference>
<feature type="region of interest" description="Disordered" evidence="1">
    <location>
        <begin position="52"/>
        <end position="81"/>
    </location>
</feature>
<proteinExistence type="predicted"/>
<feature type="non-terminal residue" evidence="2">
    <location>
        <position position="81"/>
    </location>
</feature>
<organism evidence="2 3">
    <name type="scientific">Pichia kudriavzevii</name>
    <name type="common">Yeast</name>
    <name type="synonym">Issatchenkia orientalis</name>
    <dbReference type="NCBI Taxonomy" id="4909"/>
    <lineage>
        <taxon>Eukaryota</taxon>
        <taxon>Fungi</taxon>
        <taxon>Dikarya</taxon>
        <taxon>Ascomycota</taxon>
        <taxon>Saccharomycotina</taxon>
        <taxon>Pichiomycetes</taxon>
        <taxon>Pichiales</taxon>
        <taxon>Pichiaceae</taxon>
        <taxon>Pichia</taxon>
    </lineage>
</organism>
<comment type="caution">
    <text evidence="2">The sequence shown here is derived from an EMBL/GenBank/DDBJ whole genome shotgun (WGS) entry which is preliminary data.</text>
</comment>